<dbReference type="InterPro" id="IPR025948">
    <property type="entry name" value="HTH-like_dom"/>
</dbReference>
<evidence type="ECO:0000313" key="2">
    <source>
        <dbReference type="EMBL" id="NOU96193.1"/>
    </source>
</evidence>
<evidence type="ECO:0000259" key="1">
    <source>
        <dbReference type="Pfam" id="PF13276"/>
    </source>
</evidence>
<organism evidence="2 3">
    <name type="scientific">Paenibacillus foliorum</name>
    <dbReference type="NCBI Taxonomy" id="2654974"/>
    <lineage>
        <taxon>Bacteria</taxon>
        <taxon>Bacillati</taxon>
        <taxon>Bacillota</taxon>
        <taxon>Bacilli</taxon>
        <taxon>Bacillales</taxon>
        <taxon>Paenibacillaceae</taxon>
        <taxon>Paenibacillus</taxon>
    </lineage>
</organism>
<proteinExistence type="predicted"/>
<dbReference type="AlphaFoldDB" id="A0A972GTR9"/>
<feature type="domain" description="HTH-like" evidence="1">
    <location>
        <begin position="45"/>
        <end position="76"/>
    </location>
</feature>
<accession>A0A972GTR9</accession>
<protein>
    <submittedName>
        <fullName evidence="2">IS3 family transposase</fullName>
    </submittedName>
</protein>
<comment type="caution">
    <text evidence="2">The sequence shown here is derived from an EMBL/GenBank/DDBJ whole genome shotgun (WGS) entry which is preliminary data.</text>
</comment>
<sequence length="80" mass="9184">MAKPTIMNNMRVCKISQQYPIVKLCELLGVSRSSYYRYTNNPNTQVKERIQAIYAQRKGTSGYRKIQAGLLRQYGVLPAL</sequence>
<evidence type="ECO:0000313" key="3">
    <source>
        <dbReference type="Proteomes" id="UP000641588"/>
    </source>
</evidence>
<keyword evidence="3" id="KW-1185">Reference proteome</keyword>
<name>A0A972GTR9_9BACL</name>
<dbReference type="Pfam" id="PF13276">
    <property type="entry name" value="HTH_21"/>
    <property type="match status" value="1"/>
</dbReference>
<reference evidence="2" key="1">
    <citation type="submission" date="2019-10" db="EMBL/GenBank/DDBJ databases">
        <title>Description of Paenibacillus glebae sp. nov.</title>
        <authorList>
            <person name="Carlier A."/>
            <person name="Qi S."/>
        </authorList>
    </citation>
    <scope>NUCLEOTIDE SEQUENCE</scope>
    <source>
        <strain evidence="2">LMG 31456</strain>
    </source>
</reference>
<dbReference type="EMBL" id="WHOD01000087">
    <property type="protein sequence ID" value="NOU96193.1"/>
    <property type="molecule type" value="Genomic_DNA"/>
</dbReference>
<gene>
    <name evidence="2" type="ORF">GC093_23630</name>
</gene>
<dbReference type="Proteomes" id="UP000641588">
    <property type="component" value="Unassembled WGS sequence"/>
</dbReference>